<organism evidence="2 3">
    <name type="scientific">Devosia riboflavina</name>
    <dbReference type="NCBI Taxonomy" id="46914"/>
    <lineage>
        <taxon>Bacteria</taxon>
        <taxon>Pseudomonadati</taxon>
        <taxon>Pseudomonadota</taxon>
        <taxon>Alphaproteobacteria</taxon>
        <taxon>Hyphomicrobiales</taxon>
        <taxon>Devosiaceae</taxon>
        <taxon>Devosia</taxon>
    </lineage>
</organism>
<dbReference type="OrthoDB" id="7950111at2"/>
<keyword evidence="1" id="KW-0732">Signal</keyword>
<evidence type="ECO:0000256" key="1">
    <source>
        <dbReference type="SAM" id="SignalP"/>
    </source>
</evidence>
<protein>
    <recommendedName>
        <fullName evidence="4">DUF3828 domain-containing protein</fullName>
    </recommendedName>
</protein>
<evidence type="ECO:0008006" key="4">
    <source>
        <dbReference type="Google" id="ProtNLM"/>
    </source>
</evidence>
<sequence>MRIFLALTVALAALALPVAAQEAKTKTPPQPRTYVDSIDRSTSEAALRGFVEAYAAGDYYRAWLLLSPEAKTDFTTRLYEFNEAQLFPGMEASTGVRGPGAELADDIAKEIYLEGALIFDRTMVHARSEGLLPFDLEPGAFSSATFEHEDQGRYMVEAKGRPAVILISTIRLSDGSWRVERVVWATSDPEARPWGFK</sequence>
<gene>
    <name evidence="2" type="ORF">JP75_13800</name>
</gene>
<dbReference type="RefSeq" id="WP_035083779.1">
    <property type="nucleotide sequence ID" value="NZ_JQGC01000012.1"/>
</dbReference>
<feature type="signal peptide" evidence="1">
    <location>
        <begin position="1"/>
        <end position="20"/>
    </location>
</feature>
<dbReference type="Proteomes" id="UP000028981">
    <property type="component" value="Unassembled WGS sequence"/>
</dbReference>
<comment type="caution">
    <text evidence="2">The sequence shown here is derived from an EMBL/GenBank/DDBJ whole genome shotgun (WGS) entry which is preliminary data.</text>
</comment>
<evidence type="ECO:0000313" key="3">
    <source>
        <dbReference type="Proteomes" id="UP000028981"/>
    </source>
</evidence>
<evidence type="ECO:0000313" key="2">
    <source>
        <dbReference type="EMBL" id="KFL30563.1"/>
    </source>
</evidence>
<name>A0A087M110_9HYPH</name>
<proteinExistence type="predicted"/>
<dbReference type="STRING" id="46914.JP75_13800"/>
<reference evidence="2 3" key="1">
    <citation type="submission" date="2014-08" db="EMBL/GenBank/DDBJ databases">
        <authorList>
            <person name="Hassan Y.I."/>
            <person name="Lepp D."/>
            <person name="Zhou T."/>
        </authorList>
    </citation>
    <scope>NUCLEOTIDE SEQUENCE [LARGE SCALE GENOMIC DNA]</scope>
    <source>
        <strain evidence="2 3">IFO13584</strain>
    </source>
</reference>
<dbReference type="EMBL" id="JQGC01000012">
    <property type="protein sequence ID" value="KFL30563.1"/>
    <property type="molecule type" value="Genomic_DNA"/>
</dbReference>
<accession>A0A087M110</accession>
<dbReference type="AlphaFoldDB" id="A0A087M110"/>
<feature type="chain" id="PRO_5001825795" description="DUF3828 domain-containing protein" evidence="1">
    <location>
        <begin position="21"/>
        <end position="197"/>
    </location>
</feature>
<keyword evidence="3" id="KW-1185">Reference proteome</keyword>